<evidence type="ECO:0000256" key="3">
    <source>
        <dbReference type="ARBA" id="ARBA00025786"/>
    </source>
</evidence>
<dbReference type="SUPFAM" id="SSF55729">
    <property type="entry name" value="Acyl-CoA N-acyltransferases (Nat)"/>
    <property type="match status" value="1"/>
</dbReference>
<dbReference type="Proteomes" id="UP000054408">
    <property type="component" value="Unassembled WGS sequence"/>
</dbReference>
<dbReference type="Pfam" id="PF00583">
    <property type="entry name" value="Acetyltransf_1"/>
    <property type="match status" value="1"/>
</dbReference>
<dbReference type="PANTHER" id="PTHR45910">
    <property type="entry name" value="N-ALPHA-ACETYLTRANSFERASE 20"/>
    <property type="match status" value="1"/>
</dbReference>
<dbReference type="FunFam" id="3.40.630.30:FF:000034">
    <property type="entry name" value="N-alpha-acetyltransferase 20"/>
    <property type="match status" value="1"/>
</dbReference>
<feature type="domain" description="N-acetyltransferase" evidence="4">
    <location>
        <begin position="2"/>
        <end position="151"/>
    </location>
</feature>
<dbReference type="CDD" id="cd04301">
    <property type="entry name" value="NAT_SF"/>
    <property type="match status" value="1"/>
</dbReference>
<evidence type="ECO:0000259" key="4">
    <source>
        <dbReference type="PROSITE" id="PS51186"/>
    </source>
</evidence>
<protein>
    <submittedName>
        <fullName evidence="5">N-alpha-acetyltransferase 20, NatB catalytic subunit</fullName>
    </submittedName>
</protein>
<dbReference type="PANTHER" id="PTHR45910:SF1">
    <property type="entry name" value="N-ALPHA-ACETYLTRANSFERASE 20"/>
    <property type="match status" value="1"/>
</dbReference>
<proteinExistence type="inferred from homology"/>
<evidence type="ECO:0000256" key="2">
    <source>
        <dbReference type="ARBA" id="ARBA00023315"/>
    </source>
</evidence>
<organism evidence="5 6">
    <name type="scientific">Thecamonas trahens ATCC 50062</name>
    <dbReference type="NCBI Taxonomy" id="461836"/>
    <lineage>
        <taxon>Eukaryota</taxon>
        <taxon>Apusozoa</taxon>
        <taxon>Apusomonadida</taxon>
        <taxon>Apusomonadidae</taxon>
        <taxon>Thecamonas</taxon>
    </lineage>
</organism>
<sequence>MTSIRRFVADDLFKFNNINLDSLTENYNIGFYFHYLSRWPDFSAVAEDASGKQMGYVIGKAEGRGEDWHGHVTAVTVAPEYRRIGLASKLMDWLEEVSEKQYDGYFVDLFVRKTNTVAIGMYERLGYVIYRRVLGYYGDSEDAYDMRKALRRDPEKKSMVPLDRPVLPEECVF</sequence>
<evidence type="ECO:0000313" key="5">
    <source>
        <dbReference type="EMBL" id="KNC47890.1"/>
    </source>
</evidence>
<accession>A0A0L0D6R1</accession>
<evidence type="ECO:0000313" key="6">
    <source>
        <dbReference type="Proteomes" id="UP000054408"/>
    </source>
</evidence>
<dbReference type="RefSeq" id="XP_013758912.1">
    <property type="nucleotide sequence ID" value="XM_013903458.1"/>
</dbReference>
<dbReference type="GO" id="GO:0004596">
    <property type="term" value="F:protein-N-terminal amino-acid acetyltransferase activity"/>
    <property type="evidence" value="ECO:0007669"/>
    <property type="project" value="TreeGrafter"/>
</dbReference>
<dbReference type="EMBL" id="GL349449">
    <property type="protein sequence ID" value="KNC47890.1"/>
    <property type="molecule type" value="Genomic_DNA"/>
</dbReference>
<dbReference type="AlphaFoldDB" id="A0A0L0D6R1"/>
<dbReference type="STRING" id="461836.A0A0L0D6R1"/>
<dbReference type="eggNOG" id="KOG3234">
    <property type="taxonomic scope" value="Eukaryota"/>
</dbReference>
<dbReference type="PROSITE" id="PS51186">
    <property type="entry name" value="GNAT"/>
    <property type="match status" value="1"/>
</dbReference>
<dbReference type="GeneID" id="25563683"/>
<reference evidence="5 6" key="1">
    <citation type="submission" date="2010-05" db="EMBL/GenBank/DDBJ databases">
        <title>The Genome Sequence of Thecamonas trahens ATCC 50062.</title>
        <authorList>
            <consortium name="The Broad Institute Genome Sequencing Platform"/>
            <person name="Russ C."/>
            <person name="Cuomo C."/>
            <person name="Shea T."/>
            <person name="Young S.K."/>
            <person name="Zeng Q."/>
            <person name="Koehrsen M."/>
            <person name="Haas B."/>
            <person name="Borodovsky M."/>
            <person name="Guigo R."/>
            <person name="Alvarado L."/>
            <person name="Berlin A."/>
            <person name="Bochicchio J."/>
            <person name="Borenstein D."/>
            <person name="Chapman S."/>
            <person name="Chen Z."/>
            <person name="Freedman E."/>
            <person name="Gellesch M."/>
            <person name="Goldberg J."/>
            <person name="Griggs A."/>
            <person name="Gujja S."/>
            <person name="Heilman E."/>
            <person name="Heiman D."/>
            <person name="Hepburn T."/>
            <person name="Howarth C."/>
            <person name="Jen D."/>
            <person name="Larson L."/>
            <person name="Mehta T."/>
            <person name="Park D."/>
            <person name="Pearson M."/>
            <person name="Roberts A."/>
            <person name="Saif S."/>
            <person name="Shenoy N."/>
            <person name="Sisk P."/>
            <person name="Stolte C."/>
            <person name="Sykes S."/>
            <person name="Thomson T."/>
            <person name="Walk T."/>
            <person name="White J."/>
            <person name="Yandava C."/>
            <person name="Burger G."/>
            <person name="Gray M.W."/>
            <person name="Holland P.W.H."/>
            <person name="King N."/>
            <person name="Lang F.B.F."/>
            <person name="Roger A.J."/>
            <person name="Ruiz-Trillo I."/>
            <person name="Lander E."/>
            <person name="Nusbaum C."/>
        </authorList>
    </citation>
    <scope>NUCLEOTIDE SEQUENCE [LARGE SCALE GENOMIC DNA]</scope>
    <source>
        <strain evidence="5 6">ATCC 50062</strain>
    </source>
</reference>
<keyword evidence="6" id="KW-1185">Reference proteome</keyword>
<comment type="similarity">
    <text evidence="3">Belongs to the acetyltransferase family. ARD1 subfamily.</text>
</comment>
<dbReference type="OrthoDB" id="10264728at2759"/>
<dbReference type="GO" id="GO:0031416">
    <property type="term" value="C:NatB complex"/>
    <property type="evidence" value="ECO:0007669"/>
    <property type="project" value="TreeGrafter"/>
</dbReference>
<keyword evidence="2" id="KW-0012">Acyltransferase</keyword>
<dbReference type="InterPro" id="IPR000182">
    <property type="entry name" value="GNAT_dom"/>
</dbReference>
<dbReference type="InterPro" id="IPR051646">
    <property type="entry name" value="NatB_acetyltransferase_subunit"/>
</dbReference>
<gene>
    <name evidence="5" type="ORF">AMSG_04121</name>
</gene>
<dbReference type="InterPro" id="IPR016181">
    <property type="entry name" value="Acyl_CoA_acyltransferase"/>
</dbReference>
<evidence type="ECO:0000256" key="1">
    <source>
        <dbReference type="ARBA" id="ARBA00022679"/>
    </source>
</evidence>
<keyword evidence="1 5" id="KW-0808">Transferase</keyword>
<name>A0A0L0D6R1_THETB</name>
<dbReference type="OMA" id="EQHPSMR"/>
<dbReference type="Gene3D" id="3.40.630.30">
    <property type="match status" value="1"/>
</dbReference>